<keyword evidence="9" id="KW-1185">Reference proteome</keyword>
<comment type="caution">
    <text evidence="8">The sequence shown here is derived from an EMBL/GenBank/DDBJ whole genome shotgun (WGS) entry which is preliminary data.</text>
</comment>
<dbReference type="GO" id="GO:0016020">
    <property type="term" value="C:membrane"/>
    <property type="evidence" value="ECO:0007669"/>
    <property type="project" value="TreeGrafter"/>
</dbReference>
<evidence type="ECO:0000256" key="3">
    <source>
        <dbReference type="ARBA" id="ARBA00022832"/>
    </source>
</evidence>
<reference evidence="8" key="1">
    <citation type="journal article" date="2014" name="Int. J. Syst. Evol. Microbiol.">
        <title>Complete genome sequence of Corynebacterium casei LMG S-19264T (=DSM 44701T), isolated from a smear-ripened cheese.</title>
        <authorList>
            <consortium name="US DOE Joint Genome Institute (JGI-PGF)"/>
            <person name="Walter F."/>
            <person name="Albersmeier A."/>
            <person name="Kalinowski J."/>
            <person name="Ruckert C."/>
        </authorList>
    </citation>
    <scope>NUCLEOTIDE SEQUENCE</scope>
    <source>
        <strain evidence="8">JCM 4391</strain>
    </source>
</reference>
<dbReference type="PROSITE" id="PS00455">
    <property type="entry name" value="AMP_BINDING"/>
    <property type="match status" value="1"/>
</dbReference>
<organism evidence="8 9">
    <name type="scientific">Streptomyces lavendofoliae</name>
    <dbReference type="NCBI Taxonomy" id="67314"/>
    <lineage>
        <taxon>Bacteria</taxon>
        <taxon>Bacillati</taxon>
        <taxon>Actinomycetota</taxon>
        <taxon>Actinomycetes</taxon>
        <taxon>Kitasatosporales</taxon>
        <taxon>Streptomycetaceae</taxon>
        <taxon>Streptomyces</taxon>
    </lineage>
</organism>
<protein>
    <recommendedName>
        <fullName evidence="6">Acyl-CoA synthetase</fullName>
    </recommendedName>
</protein>
<reference evidence="8" key="2">
    <citation type="submission" date="2020-09" db="EMBL/GenBank/DDBJ databases">
        <authorList>
            <person name="Sun Q."/>
            <person name="Ohkuma M."/>
        </authorList>
    </citation>
    <scope>NUCLEOTIDE SEQUENCE</scope>
    <source>
        <strain evidence="8">JCM 4391</strain>
    </source>
</reference>
<dbReference type="GO" id="GO:0004467">
    <property type="term" value="F:long-chain fatty acid-CoA ligase activity"/>
    <property type="evidence" value="ECO:0007669"/>
    <property type="project" value="UniProtKB-EC"/>
</dbReference>
<dbReference type="InterPro" id="IPR045851">
    <property type="entry name" value="AMP-bd_C_sf"/>
</dbReference>
<dbReference type="PANTHER" id="PTHR43272">
    <property type="entry name" value="LONG-CHAIN-FATTY-ACID--COA LIGASE"/>
    <property type="match status" value="1"/>
</dbReference>
<dbReference type="Pfam" id="PF23562">
    <property type="entry name" value="AMP-binding_C_3"/>
    <property type="match status" value="1"/>
</dbReference>
<keyword evidence="4" id="KW-0443">Lipid metabolism</keyword>
<evidence type="ECO:0000313" key="9">
    <source>
        <dbReference type="Proteomes" id="UP000636661"/>
    </source>
</evidence>
<dbReference type="InterPro" id="IPR020845">
    <property type="entry name" value="AMP-binding_CS"/>
</dbReference>
<evidence type="ECO:0000256" key="5">
    <source>
        <dbReference type="ARBA" id="ARBA00024484"/>
    </source>
</evidence>
<keyword evidence="2" id="KW-0436">Ligase</keyword>
<comment type="similarity">
    <text evidence="1">Belongs to the ATP-dependent AMP-binding enzyme family.</text>
</comment>
<dbReference type="PANTHER" id="PTHR43272:SF32">
    <property type="entry name" value="AMP-DEPENDENT SYNTHETASE_LIGASE DOMAIN-CONTAINING PROTEIN"/>
    <property type="match status" value="1"/>
</dbReference>
<feature type="domain" description="AMP-dependent synthetase/ligase" evidence="7">
    <location>
        <begin position="24"/>
        <end position="436"/>
    </location>
</feature>
<dbReference type="Pfam" id="PF00501">
    <property type="entry name" value="AMP-binding"/>
    <property type="match status" value="1"/>
</dbReference>
<dbReference type="SUPFAM" id="SSF56801">
    <property type="entry name" value="Acetyl-CoA synthetase-like"/>
    <property type="match status" value="1"/>
</dbReference>
<sequence length="607" mass="65733">MREFTVPPVATAPLVGGLADSVFEHAMDDPDRVALGRKDADGRWADVTAAEFRDEVLALAKGLLADGVRFGDRVAIMARTRYEWTLFDFALWTVGAQSVPVYPTSSADQVHWMLHDAGVTACVVEHEDHAMTVGSVIDRLPRLKRLWQLDAGAVAELVAAGTRIDEEVVQRHRRAVTPESVATVIYTSGTTGRPKGCVLTHANFMFEADTLVGRWEPVFHSKPGDEASTLLFLPLAHVFGRMVEVAAVRKRVKFGHQPQLSAGPLLADLAAFRPTFVLAVPYIFEKVFQAARRRAEADGRVGPFDKAVEVAVRYAEALEARAFGLGPGPSAALRVQHQFFDKVVYGKVREALGGRVRHAMSGGSGMARRLGLFFEGAGVTVYEGYGLTESASAATANPPERTKYGTVGPPIPGTTVHIAEDGEVWLRGPHVFSGYLGNPAATAAVLRDGWLATGDLGALDADGYLTITGRKKEMLVTSGGKSVPPSGLEERVRSHPLVAQCIVVGNDRPYIAALVTLDQEAVDHWLAMQNRPPLPPAELVRDPALEAEIRRAVVAANTLVSQAESIRTFRILAHPFTEEHGLLTPSLKLKRKAIETAYAAEVEALYR</sequence>
<proteinExistence type="inferred from homology"/>
<evidence type="ECO:0000313" key="8">
    <source>
        <dbReference type="EMBL" id="GGU23530.1"/>
    </source>
</evidence>
<evidence type="ECO:0000256" key="1">
    <source>
        <dbReference type="ARBA" id="ARBA00006432"/>
    </source>
</evidence>
<evidence type="ECO:0000256" key="6">
    <source>
        <dbReference type="ARBA" id="ARBA00032875"/>
    </source>
</evidence>
<gene>
    <name evidence="8" type="ORF">GCM10010274_07440</name>
</gene>
<dbReference type="CDD" id="cd05907">
    <property type="entry name" value="VL_LC_FACS_like"/>
    <property type="match status" value="1"/>
</dbReference>
<dbReference type="EMBL" id="BMTP01000002">
    <property type="protein sequence ID" value="GGU23530.1"/>
    <property type="molecule type" value="Genomic_DNA"/>
</dbReference>
<dbReference type="Gene3D" id="3.30.300.30">
    <property type="match status" value="1"/>
</dbReference>
<dbReference type="Proteomes" id="UP000636661">
    <property type="component" value="Unassembled WGS sequence"/>
</dbReference>
<comment type="catalytic activity">
    <reaction evidence="5">
        <text>a long-chain fatty acid + ATP + CoA = a long-chain fatty acyl-CoA + AMP + diphosphate</text>
        <dbReference type="Rhea" id="RHEA:15421"/>
        <dbReference type="ChEBI" id="CHEBI:30616"/>
        <dbReference type="ChEBI" id="CHEBI:33019"/>
        <dbReference type="ChEBI" id="CHEBI:57287"/>
        <dbReference type="ChEBI" id="CHEBI:57560"/>
        <dbReference type="ChEBI" id="CHEBI:83139"/>
        <dbReference type="ChEBI" id="CHEBI:456215"/>
        <dbReference type="EC" id="6.2.1.3"/>
    </reaction>
    <physiologicalReaction direction="left-to-right" evidence="5">
        <dbReference type="Rhea" id="RHEA:15422"/>
    </physiologicalReaction>
</comment>
<keyword evidence="3" id="KW-0276">Fatty acid metabolism</keyword>
<dbReference type="InterPro" id="IPR000873">
    <property type="entry name" value="AMP-dep_synth/lig_dom"/>
</dbReference>
<dbReference type="Gene3D" id="3.40.50.12780">
    <property type="entry name" value="N-terminal domain of ligase-like"/>
    <property type="match status" value="1"/>
</dbReference>
<accession>A0A918M1V0</accession>
<evidence type="ECO:0000256" key="4">
    <source>
        <dbReference type="ARBA" id="ARBA00023098"/>
    </source>
</evidence>
<dbReference type="AlphaFoldDB" id="A0A918M1V0"/>
<evidence type="ECO:0000259" key="7">
    <source>
        <dbReference type="Pfam" id="PF00501"/>
    </source>
</evidence>
<dbReference type="InterPro" id="IPR042099">
    <property type="entry name" value="ANL_N_sf"/>
</dbReference>
<evidence type="ECO:0000256" key="2">
    <source>
        <dbReference type="ARBA" id="ARBA00022598"/>
    </source>
</evidence>
<name>A0A918M1V0_9ACTN</name>